<evidence type="ECO:0000259" key="7">
    <source>
        <dbReference type="Pfam" id="PF00669"/>
    </source>
</evidence>
<comment type="subcellular location">
    <subcellularLocation>
        <location evidence="1">Bacterial flagellum</location>
    </subcellularLocation>
    <subcellularLocation>
        <location evidence="2">Secreted</location>
    </subcellularLocation>
</comment>
<evidence type="ECO:0000256" key="5">
    <source>
        <dbReference type="ARBA" id="ARBA00023143"/>
    </source>
</evidence>
<dbReference type="GO" id="GO:0005198">
    <property type="term" value="F:structural molecule activity"/>
    <property type="evidence" value="ECO:0007669"/>
    <property type="project" value="InterPro"/>
</dbReference>
<protein>
    <submittedName>
        <fullName evidence="8">Flagellar hook-associated protein</fullName>
    </submittedName>
</protein>
<reference evidence="8 9" key="1">
    <citation type="journal article" date="2014" name="Gut Pathog.">
        <title>Gene clusters of Hafnia alvei strain FB1 important in survival and pathogenesis: a draft genome perspective.</title>
        <authorList>
            <person name="Tan J.Y."/>
            <person name="Yin W.F."/>
            <person name="Chan K.G."/>
        </authorList>
    </citation>
    <scope>NUCLEOTIDE SEQUENCE [LARGE SCALE GENOMIC DNA]</scope>
    <source>
        <strain evidence="8 9">FB1</strain>
    </source>
</reference>
<evidence type="ECO:0000313" key="9">
    <source>
        <dbReference type="Proteomes" id="UP000029986"/>
    </source>
</evidence>
<dbReference type="PATRIC" id="fig|1453496.5.peg.27"/>
<dbReference type="GO" id="GO:0071973">
    <property type="term" value="P:bacterial-type flagellum-dependent cell motility"/>
    <property type="evidence" value="ECO:0007669"/>
    <property type="project" value="InterPro"/>
</dbReference>
<keyword evidence="6" id="KW-0694">RNA-binding</keyword>
<evidence type="ECO:0000256" key="6">
    <source>
        <dbReference type="PROSITE-ProRule" id="PRU00117"/>
    </source>
</evidence>
<keyword evidence="5" id="KW-0975">Bacterial flagellum</keyword>
<dbReference type="GO" id="GO:0009424">
    <property type="term" value="C:bacterial-type flagellum hook"/>
    <property type="evidence" value="ECO:0007669"/>
    <property type="project" value="InterPro"/>
</dbReference>
<dbReference type="GO" id="GO:0005576">
    <property type="term" value="C:extracellular region"/>
    <property type="evidence" value="ECO:0007669"/>
    <property type="project" value="UniProtKB-SubCell"/>
</dbReference>
<evidence type="ECO:0000256" key="1">
    <source>
        <dbReference type="ARBA" id="ARBA00004365"/>
    </source>
</evidence>
<evidence type="ECO:0000256" key="4">
    <source>
        <dbReference type="ARBA" id="ARBA00022525"/>
    </source>
</evidence>
<dbReference type="AlphaFoldDB" id="A0A097QWU4"/>
<dbReference type="InterPro" id="IPR001029">
    <property type="entry name" value="Flagellin_N"/>
</dbReference>
<proteinExistence type="inferred from homology"/>
<dbReference type="PANTHER" id="PTHR42792">
    <property type="entry name" value="FLAGELLIN"/>
    <property type="match status" value="1"/>
</dbReference>
<sequence>MRVSGLYNANMMTYQMGKNGTQMNKLMQQMSTLQRVNVPSDDPIASSRMVQLNREQSAITQYQSNISRLSGNLSMQESHVTALNNQLTSLNDKLLAASNDTHSSEDMSGFGKEIGSMLDSLVATLNSKNEDGRYLFSGTKTDQKPVVWNETTQSYEYHGNDGTRETAVANGVSITENTNLSGAFSSSGNDLDLLNQLKSISEKMQDPNIPASDYADELNALMGAVKDSSDDVAAIFTDLGGRQNRLTMLDDAHTDVKTANDMVAKDLSGLDMATASVNFQLYYNSMQVSNKTYSMISQLSLFSMM</sequence>
<keyword evidence="4" id="KW-0964">Secreted</keyword>
<keyword evidence="8" id="KW-0966">Cell projection</keyword>
<dbReference type="InterPro" id="IPR013384">
    <property type="entry name" value="Flagell_FlgL"/>
</dbReference>
<dbReference type="EMBL" id="CP009706">
    <property type="protein sequence ID" value="AIU70960.1"/>
    <property type="molecule type" value="Genomic_DNA"/>
</dbReference>
<dbReference type="RefSeq" id="WP_038501770.1">
    <property type="nucleotide sequence ID" value="NZ_CP009706.1"/>
</dbReference>
<evidence type="ECO:0000256" key="2">
    <source>
        <dbReference type="ARBA" id="ARBA00004613"/>
    </source>
</evidence>
<organism evidence="8 9">
    <name type="scientific">Hafnia alvei FB1</name>
    <dbReference type="NCBI Taxonomy" id="1453496"/>
    <lineage>
        <taxon>Bacteria</taxon>
        <taxon>Pseudomonadati</taxon>
        <taxon>Pseudomonadota</taxon>
        <taxon>Gammaproteobacteria</taxon>
        <taxon>Enterobacterales</taxon>
        <taxon>Hafniaceae</taxon>
        <taxon>Hafnia</taxon>
    </lineage>
</organism>
<dbReference type="GO" id="GO:0003723">
    <property type="term" value="F:RNA binding"/>
    <property type="evidence" value="ECO:0007669"/>
    <property type="project" value="UniProtKB-UniRule"/>
</dbReference>
<dbReference type="PANTHER" id="PTHR42792:SF1">
    <property type="entry name" value="FLAGELLAR HOOK-ASSOCIATED PROTEIN 3"/>
    <property type="match status" value="1"/>
</dbReference>
<dbReference type="eggNOG" id="COG1344">
    <property type="taxonomic scope" value="Bacteria"/>
</dbReference>
<dbReference type="Proteomes" id="UP000029986">
    <property type="component" value="Chromosome"/>
</dbReference>
<dbReference type="HOGENOM" id="CLU_024437_1_1_6"/>
<evidence type="ECO:0000313" key="8">
    <source>
        <dbReference type="EMBL" id="AIU70960.1"/>
    </source>
</evidence>
<dbReference type="SUPFAM" id="SSF64518">
    <property type="entry name" value="Phase 1 flagellin"/>
    <property type="match status" value="1"/>
</dbReference>
<dbReference type="Gene3D" id="1.20.1330.10">
    <property type="entry name" value="f41 fragment of flagellin, N-terminal domain"/>
    <property type="match status" value="1"/>
</dbReference>
<accession>A0A097QWU4</accession>
<dbReference type="OrthoDB" id="9768249at2"/>
<dbReference type="NCBIfam" id="TIGR02550">
    <property type="entry name" value="flagell_flgL"/>
    <property type="match status" value="1"/>
</dbReference>
<evidence type="ECO:0000256" key="3">
    <source>
        <dbReference type="ARBA" id="ARBA00005709"/>
    </source>
</evidence>
<comment type="similarity">
    <text evidence="3">Belongs to the bacterial flagellin family.</text>
</comment>
<dbReference type="KEGG" id="hav:AT03_00110"/>
<keyword evidence="8" id="KW-0282">Flagellum</keyword>
<dbReference type="PROSITE" id="PS50084">
    <property type="entry name" value="KH_TYPE_1"/>
    <property type="match status" value="1"/>
</dbReference>
<gene>
    <name evidence="8" type="ORF">AT03_00110</name>
</gene>
<dbReference type="Pfam" id="PF00669">
    <property type="entry name" value="Flagellin_N"/>
    <property type="match status" value="1"/>
</dbReference>
<keyword evidence="9" id="KW-1185">Reference proteome</keyword>
<feature type="domain" description="Flagellin N-terminal" evidence="7">
    <location>
        <begin position="4"/>
        <end position="141"/>
    </location>
</feature>
<dbReference type="InterPro" id="IPR001492">
    <property type="entry name" value="Flagellin"/>
</dbReference>
<keyword evidence="8" id="KW-0969">Cilium</keyword>
<name>A0A097QWU4_HAFAL</name>